<evidence type="ECO:0000313" key="2">
    <source>
        <dbReference type="Proteomes" id="UP001215598"/>
    </source>
</evidence>
<organism evidence="1 2">
    <name type="scientific">Mycena metata</name>
    <dbReference type="NCBI Taxonomy" id="1033252"/>
    <lineage>
        <taxon>Eukaryota</taxon>
        <taxon>Fungi</taxon>
        <taxon>Dikarya</taxon>
        <taxon>Basidiomycota</taxon>
        <taxon>Agaricomycotina</taxon>
        <taxon>Agaricomycetes</taxon>
        <taxon>Agaricomycetidae</taxon>
        <taxon>Agaricales</taxon>
        <taxon>Marasmiineae</taxon>
        <taxon>Mycenaceae</taxon>
        <taxon>Mycena</taxon>
    </lineage>
</organism>
<dbReference type="Proteomes" id="UP001215598">
    <property type="component" value="Unassembled WGS sequence"/>
</dbReference>
<name>A0AAD7MJI6_9AGAR</name>
<comment type="caution">
    <text evidence="1">The sequence shown here is derived from an EMBL/GenBank/DDBJ whole genome shotgun (WGS) entry which is preliminary data.</text>
</comment>
<protein>
    <submittedName>
        <fullName evidence="1">Uncharacterized protein</fullName>
    </submittedName>
</protein>
<proteinExistence type="predicted"/>
<accession>A0AAD7MJI6</accession>
<sequence>MARVEAVELDVFVDCGMELLGNSWEGQGAVELDAPTEEFDRQQMRTFVDYLACGREMDPDTGEPLQLNLQHRKAQDRADARAEDDGFTILRDYDSVLAVSATCPVKNTPIELYHIPNFKKGLNGTTHLKLQFSTDGGNHVAQDPASHTTCLFATFGASSRNDLYLCFPSDAAKDSAWPVMQAAIYDAAREAQGDIYPENTHEYAATFEAEMARAPNNASKIILPRHGVGIFISTFAENLKSECPWALSMYFLAQIRGVKDNFRHDGACKQTLRRLLENIKTDASTVVYVDVGLEVKVNPNPDPVDGDEILWSSLPINNLNAHLRVMGIDPEHMEGVTKFTDLWCMTTDISGFRLDATRRPGGVGPHRVVYAQVYVTDKFATYHAGNNRTIHPKDLLKMTDTKNSIHGASKMVRIFNDNQTVPVHVRYELRVPFAHAHLALWGVEDDEENIRGGDIDFTGAYALYQTVHVWGYRLLNVAALIWIAKELAGVLPPDQRSSQQSLVLAAGIAYLLNSTVARPSDRSEWKAVAYAVFPQSRVQAIGRHFLWNLPRTQETRVPYFEHGKGWMPQIMWPGEGGTNLRLFWAEYRAFSDEQILKIFDTQLPEIRARFTNTGRISLHDLGGQKRRCKGPQMLLGSEPEQPAAAKAIIFNHVSGFDDRGDLPAEDMFDDRWMGDRHPTAIFIEVLSQLIQRSGVTLMGESFSTLSLDQQCLVGLATFRDPNVLVYWRSRMVAWKHCNNFRPSWDLLLPVSGGPVKHLEHTGWKAQTAWQQLMALRTACPRPYDAWRTVMIPELERFQWFFALDSSKCFEKKLQSGWNSIHSTEGTKPSQMLRILVKIKGKLAEPADKTPVLDASMLAQYIEEKGLDEAAVLGQHAPSLSITDAQREDLTRIPGRRVPTNFIALREEEEESSGAENE</sequence>
<dbReference type="EMBL" id="JARKIB010000242">
    <property type="protein sequence ID" value="KAJ7720248.1"/>
    <property type="molecule type" value="Genomic_DNA"/>
</dbReference>
<evidence type="ECO:0000313" key="1">
    <source>
        <dbReference type="EMBL" id="KAJ7720248.1"/>
    </source>
</evidence>
<reference evidence="1" key="1">
    <citation type="submission" date="2023-03" db="EMBL/GenBank/DDBJ databases">
        <title>Massive genome expansion in bonnet fungi (Mycena s.s.) driven by repeated elements and novel gene families across ecological guilds.</title>
        <authorList>
            <consortium name="Lawrence Berkeley National Laboratory"/>
            <person name="Harder C.B."/>
            <person name="Miyauchi S."/>
            <person name="Viragh M."/>
            <person name="Kuo A."/>
            <person name="Thoen E."/>
            <person name="Andreopoulos B."/>
            <person name="Lu D."/>
            <person name="Skrede I."/>
            <person name="Drula E."/>
            <person name="Henrissat B."/>
            <person name="Morin E."/>
            <person name="Kohler A."/>
            <person name="Barry K."/>
            <person name="LaButti K."/>
            <person name="Morin E."/>
            <person name="Salamov A."/>
            <person name="Lipzen A."/>
            <person name="Mereny Z."/>
            <person name="Hegedus B."/>
            <person name="Baldrian P."/>
            <person name="Stursova M."/>
            <person name="Weitz H."/>
            <person name="Taylor A."/>
            <person name="Grigoriev I.V."/>
            <person name="Nagy L.G."/>
            <person name="Martin F."/>
            <person name="Kauserud H."/>
        </authorList>
    </citation>
    <scope>NUCLEOTIDE SEQUENCE</scope>
    <source>
        <strain evidence="1">CBHHK182m</strain>
    </source>
</reference>
<dbReference type="AlphaFoldDB" id="A0AAD7MJI6"/>
<keyword evidence="2" id="KW-1185">Reference proteome</keyword>
<gene>
    <name evidence="1" type="ORF">B0H16DRAFT_1793600</name>
</gene>